<organism evidence="1 2">
    <name type="scientific">Pseudomonas phage Itty13</name>
    <dbReference type="NCBI Taxonomy" id="2805750"/>
    <lineage>
        <taxon>Viruses</taxon>
        <taxon>Duplodnaviria</taxon>
        <taxon>Heunggongvirae</taxon>
        <taxon>Uroviricota</taxon>
        <taxon>Caudoviricetes</taxon>
        <taxon>Ittyvirus</taxon>
        <taxon>Ittyvirus itty13</taxon>
    </lineage>
</organism>
<sequence length="100" mass="11515">MAKRGQLTQAVADKARELLGKEITQVELRLMPYAQNVMLNDQRIDPRKINGEEREILSDWRERGWIEGGAAGMAISKDFWTAIHEILWLAYVAYAEQPDE</sequence>
<dbReference type="KEGG" id="vg:77947886"/>
<protein>
    <submittedName>
        <fullName evidence="1">Uncharacterized protein</fullName>
    </submittedName>
</protein>
<reference evidence="1" key="1">
    <citation type="submission" date="2021-01" db="EMBL/GenBank/DDBJ databases">
        <authorList>
            <person name="Ben Porat S."/>
            <person name="Alkalay-Oren S."/>
            <person name="Coppenhagen-Glazer S."/>
            <person name="Hazan R."/>
        </authorList>
    </citation>
    <scope>NUCLEOTIDE SEQUENCE</scope>
</reference>
<evidence type="ECO:0000313" key="2">
    <source>
        <dbReference type="Proteomes" id="UP000610026"/>
    </source>
</evidence>
<dbReference type="EMBL" id="MW460249">
    <property type="protein sequence ID" value="QRE00619.1"/>
    <property type="molecule type" value="Genomic_DNA"/>
</dbReference>
<dbReference type="Proteomes" id="UP000610026">
    <property type="component" value="Segment"/>
</dbReference>
<accession>A0A889IR17</accession>
<evidence type="ECO:0000313" key="1">
    <source>
        <dbReference type="EMBL" id="QRE00619.1"/>
    </source>
</evidence>
<proteinExistence type="predicted"/>
<dbReference type="RefSeq" id="YP_010671632.1">
    <property type="nucleotide sequence ID" value="NC_070969.1"/>
</dbReference>
<name>A0A889IR17_9CAUD</name>
<keyword evidence="2" id="KW-1185">Reference proteome</keyword>
<dbReference type="GeneID" id="77947886"/>